<feature type="signal peptide" evidence="1">
    <location>
        <begin position="1"/>
        <end position="19"/>
    </location>
</feature>
<keyword evidence="1" id="KW-0732">Signal</keyword>
<organism evidence="2 3">
    <name type="scientific">Photobacterium pectinilyticum</name>
    <dbReference type="NCBI Taxonomy" id="2906793"/>
    <lineage>
        <taxon>Bacteria</taxon>
        <taxon>Pseudomonadati</taxon>
        <taxon>Pseudomonadota</taxon>
        <taxon>Gammaproteobacteria</taxon>
        <taxon>Vibrionales</taxon>
        <taxon>Vibrionaceae</taxon>
        <taxon>Photobacterium</taxon>
    </lineage>
</organism>
<dbReference type="PROSITE" id="PS51257">
    <property type="entry name" value="PROKAR_LIPOPROTEIN"/>
    <property type="match status" value="1"/>
</dbReference>
<proteinExistence type="predicted"/>
<dbReference type="RefSeq" id="WP_255043647.1">
    <property type="nucleotide sequence ID" value="NZ_JANEYT010000040.1"/>
</dbReference>
<feature type="chain" id="PRO_5047293441" evidence="1">
    <location>
        <begin position="20"/>
        <end position="139"/>
    </location>
</feature>
<evidence type="ECO:0000256" key="1">
    <source>
        <dbReference type="SAM" id="SignalP"/>
    </source>
</evidence>
<name>A0ABT1N4E2_9GAMM</name>
<gene>
    <name evidence="2" type="ORF">NHN17_16115</name>
</gene>
<reference evidence="2 3" key="1">
    <citation type="submission" date="2022-07" db="EMBL/GenBank/DDBJ databases">
        <title>Photobacterium pectinilyticum sp. nov., a marine bacterium isolated from surface seawater of Qingdao offshore.</title>
        <authorList>
            <person name="Wang X."/>
        </authorList>
    </citation>
    <scope>NUCLEOTIDE SEQUENCE [LARGE SCALE GENOMIC DNA]</scope>
    <source>
        <strain evidence="2 3">ZSDE20</strain>
    </source>
</reference>
<dbReference type="Proteomes" id="UP001524460">
    <property type="component" value="Unassembled WGS sequence"/>
</dbReference>
<keyword evidence="3" id="KW-1185">Reference proteome</keyword>
<protein>
    <submittedName>
        <fullName evidence="2">YbaY family lipoprotein</fullName>
    </submittedName>
</protein>
<dbReference type="InterPro" id="IPR053196">
    <property type="entry name" value="Lipoprotein_YbaY-like"/>
</dbReference>
<comment type="caution">
    <text evidence="2">The sequence shown here is derived from an EMBL/GenBank/DDBJ whole genome shotgun (WGS) entry which is preliminary data.</text>
</comment>
<dbReference type="PANTHER" id="PTHR38013:SF1">
    <property type="entry name" value="GLYCOPROTEIN_POLYSACCHARIDE METABOLISM"/>
    <property type="match status" value="1"/>
</dbReference>
<accession>A0ABT1N4E2</accession>
<evidence type="ECO:0000313" key="2">
    <source>
        <dbReference type="EMBL" id="MCQ1059575.1"/>
    </source>
</evidence>
<dbReference type="EMBL" id="JANEYT010000040">
    <property type="protein sequence ID" value="MCQ1059575.1"/>
    <property type="molecule type" value="Genomic_DNA"/>
</dbReference>
<dbReference type="Pfam" id="PF09619">
    <property type="entry name" value="YscW"/>
    <property type="match status" value="1"/>
</dbReference>
<dbReference type="InterPro" id="IPR039366">
    <property type="entry name" value="Pilotin"/>
</dbReference>
<keyword evidence="2" id="KW-0449">Lipoprotein</keyword>
<sequence>MKRVFALISALIVALVVSACTSLIEQDADLEVVKGTLTYKERIALPDNARITVTLADVSKMDVAAEVLSRQAFLADGKQVPFEYQLNFSRQEIVPNHTYAVSARIEVDGKLLFITDTANHVLTDQSESTYKDLVLVKVN</sequence>
<evidence type="ECO:0000313" key="3">
    <source>
        <dbReference type="Proteomes" id="UP001524460"/>
    </source>
</evidence>
<dbReference type="PANTHER" id="PTHR38013">
    <property type="entry name" value="GLYCOPROTEIN/POLYSACCHARIDE METABOLISM"/>
    <property type="match status" value="1"/>
</dbReference>